<evidence type="ECO:0000256" key="1">
    <source>
        <dbReference type="SAM" id="Coils"/>
    </source>
</evidence>
<protein>
    <submittedName>
        <fullName evidence="4">Unannotated protein</fullName>
    </submittedName>
</protein>
<evidence type="ECO:0000313" key="4">
    <source>
        <dbReference type="EMBL" id="CAB4667857.1"/>
    </source>
</evidence>
<dbReference type="InterPro" id="IPR036388">
    <property type="entry name" value="WH-like_DNA-bd_sf"/>
</dbReference>
<proteinExistence type="predicted"/>
<dbReference type="Pfam" id="PF03551">
    <property type="entry name" value="PadR"/>
    <property type="match status" value="1"/>
</dbReference>
<feature type="coiled-coil region" evidence="1">
    <location>
        <begin position="133"/>
        <end position="167"/>
    </location>
</feature>
<evidence type="ECO:0000259" key="2">
    <source>
        <dbReference type="Pfam" id="PF03551"/>
    </source>
</evidence>
<dbReference type="InterPro" id="IPR036390">
    <property type="entry name" value="WH_DNA-bd_sf"/>
</dbReference>
<name>A0A6J6M114_9ZZZZ</name>
<dbReference type="InterPro" id="IPR052509">
    <property type="entry name" value="Metal_resp_DNA-bind_regulator"/>
</dbReference>
<sequence length="210" mass="24007">MSLLRYIDLIYLYVMTKRADILEFAVLGMLGDGPLHGYELRKRLDTVLGLFRTLSFGSLYPCLRRIEQRGLITQVTVTPAIDSNAPALSGKRARVVYALTGEGKEAFEHWVNEAGPEAWEDEGFAAHLAFFGRTEARVRVRILEGRRSRLEERVAMLRESMKRQRESVDAYTLELQNHGLDRAEHEVRWLNELITTERKNAEVAQQSSTA</sequence>
<feature type="domain" description="Transcription regulator PadR N-terminal" evidence="2">
    <location>
        <begin position="26"/>
        <end position="108"/>
    </location>
</feature>
<reference evidence="4" key="1">
    <citation type="submission" date="2020-05" db="EMBL/GenBank/DDBJ databases">
        <authorList>
            <person name="Chiriac C."/>
            <person name="Salcher M."/>
            <person name="Ghai R."/>
            <person name="Kavagutti S V."/>
        </authorList>
    </citation>
    <scope>NUCLEOTIDE SEQUENCE</scope>
</reference>
<dbReference type="Gene3D" id="1.10.10.10">
    <property type="entry name" value="Winged helix-like DNA-binding domain superfamily/Winged helix DNA-binding domain"/>
    <property type="match status" value="1"/>
</dbReference>
<evidence type="ECO:0000313" key="3">
    <source>
        <dbReference type="EMBL" id="CAB4632115.1"/>
    </source>
</evidence>
<organism evidence="4">
    <name type="scientific">freshwater metagenome</name>
    <dbReference type="NCBI Taxonomy" id="449393"/>
    <lineage>
        <taxon>unclassified sequences</taxon>
        <taxon>metagenomes</taxon>
        <taxon>ecological metagenomes</taxon>
    </lineage>
</organism>
<dbReference type="AlphaFoldDB" id="A0A6J6M114"/>
<gene>
    <name evidence="3" type="ORF">UFOPK1908_01530</name>
    <name evidence="4" type="ORF">UFOPK2282_00915</name>
</gene>
<dbReference type="InterPro" id="IPR005149">
    <property type="entry name" value="Tscrpt_reg_PadR_N"/>
</dbReference>
<accession>A0A6J6M114</accession>
<dbReference type="EMBL" id="CAEZVB010000120">
    <property type="protein sequence ID" value="CAB4632115.1"/>
    <property type="molecule type" value="Genomic_DNA"/>
</dbReference>
<dbReference type="PANTHER" id="PTHR33169:SF26">
    <property type="entry name" value="CONSERVED PROTEIN"/>
    <property type="match status" value="1"/>
</dbReference>
<dbReference type="SUPFAM" id="SSF46785">
    <property type="entry name" value="Winged helix' DNA-binding domain"/>
    <property type="match status" value="1"/>
</dbReference>
<keyword evidence="1" id="KW-0175">Coiled coil</keyword>
<dbReference type="PANTHER" id="PTHR33169">
    <property type="entry name" value="PADR-FAMILY TRANSCRIPTIONAL REGULATOR"/>
    <property type="match status" value="1"/>
</dbReference>
<dbReference type="EMBL" id="CAEZWR010000100">
    <property type="protein sequence ID" value="CAB4667857.1"/>
    <property type="molecule type" value="Genomic_DNA"/>
</dbReference>